<keyword evidence="3" id="KW-1185">Reference proteome</keyword>
<evidence type="ECO:0000313" key="3">
    <source>
        <dbReference type="Proteomes" id="UP001172630"/>
    </source>
</evidence>
<evidence type="ECO:0000313" key="2">
    <source>
        <dbReference type="EMBL" id="MDL2405179.1"/>
    </source>
</evidence>
<feature type="region of interest" description="Disordered" evidence="1">
    <location>
        <begin position="1"/>
        <end position="25"/>
    </location>
</feature>
<gene>
    <name evidence="2" type="ORF">PY650_05825</name>
</gene>
<reference evidence="2" key="1">
    <citation type="submission" date="2023-06" db="EMBL/GenBank/DDBJ databases">
        <title>Phylogenetic Diversity of Rhizobium strains.</title>
        <authorList>
            <person name="Moura F.T."/>
            <person name="Helene L.C.F."/>
            <person name="Hungria M."/>
        </authorList>
    </citation>
    <scope>NUCLEOTIDE SEQUENCE</scope>
    <source>
        <strain evidence="2">CCGE524</strain>
    </source>
</reference>
<proteinExistence type="predicted"/>
<name>A0ABT7K984_9HYPH</name>
<sequence length="87" mass="9516">MLYRLAGGSTLKRDPIADGISQDGPTDAENWAAVWAAKVPDSANAVHWPGEAWPTDDPNTRATRGRALLWKIVHPIPQTPKLGSRYL</sequence>
<comment type="caution">
    <text evidence="2">The sequence shown here is derived from an EMBL/GenBank/DDBJ whole genome shotgun (WGS) entry which is preliminary data.</text>
</comment>
<evidence type="ECO:0000256" key="1">
    <source>
        <dbReference type="SAM" id="MobiDB-lite"/>
    </source>
</evidence>
<accession>A0ABT7K984</accession>
<dbReference type="Proteomes" id="UP001172630">
    <property type="component" value="Unassembled WGS sequence"/>
</dbReference>
<dbReference type="EMBL" id="JARFYN010000005">
    <property type="protein sequence ID" value="MDL2405179.1"/>
    <property type="molecule type" value="Genomic_DNA"/>
</dbReference>
<organism evidence="2 3">
    <name type="scientific">Rhizobium calliandrae</name>
    <dbReference type="NCBI Taxonomy" id="1312182"/>
    <lineage>
        <taxon>Bacteria</taxon>
        <taxon>Pseudomonadati</taxon>
        <taxon>Pseudomonadota</taxon>
        <taxon>Alphaproteobacteria</taxon>
        <taxon>Hyphomicrobiales</taxon>
        <taxon>Rhizobiaceae</taxon>
        <taxon>Rhizobium/Agrobacterium group</taxon>
        <taxon>Rhizobium</taxon>
    </lineage>
</organism>
<protein>
    <submittedName>
        <fullName evidence="2">Uncharacterized protein</fullName>
    </submittedName>
</protein>